<dbReference type="InterPro" id="IPR000980">
    <property type="entry name" value="SH2"/>
</dbReference>
<dbReference type="GO" id="GO:0007167">
    <property type="term" value="P:enzyme-linked receptor protein signaling pathway"/>
    <property type="evidence" value="ECO:0007669"/>
    <property type="project" value="TreeGrafter"/>
</dbReference>
<dbReference type="GO" id="GO:0016477">
    <property type="term" value="P:cell migration"/>
    <property type="evidence" value="ECO:0007669"/>
    <property type="project" value="TreeGrafter"/>
</dbReference>
<name>A0A4E0RD41_FASHE</name>
<dbReference type="GO" id="GO:0035591">
    <property type="term" value="F:signaling adaptor activity"/>
    <property type="evidence" value="ECO:0007669"/>
    <property type="project" value="TreeGrafter"/>
</dbReference>
<dbReference type="PRINTS" id="PR00401">
    <property type="entry name" value="SH2DOMAIN"/>
</dbReference>
<dbReference type="InterPro" id="IPR001452">
    <property type="entry name" value="SH3_domain"/>
</dbReference>
<comment type="caution">
    <text evidence="7">The sequence shown here is derived from an EMBL/GenBank/DDBJ whole genome shotgun (WGS) entry which is preliminary data.</text>
</comment>
<reference evidence="7" key="1">
    <citation type="submission" date="2019-03" db="EMBL/GenBank/DDBJ databases">
        <title>Improved annotation for the trematode Fasciola hepatica.</title>
        <authorList>
            <person name="Choi Y.-J."/>
            <person name="Martin J."/>
            <person name="Mitreva M."/>
        </authorList>
    </citation>
    <scope>NUCLEOTIDE SEQUENCE [LARGE SCALE GENOMIC DNA]</scope>
</reference>
<dbReference type="GO" id="GO:0030971">
    <property type="term" value="F:receptor tyrosine kinase binding"/>
    <property type="evidence" value="ECO:0007669"/>
    <property type="project" value="TreeGrafter"/>
</dbReference>
<evidence type="ECO:0000256" key="1">
    <source>
        <dbReference type="ARBA" id="ARBA00022443"/>
    </source>
</evidence>
<dbReference type="Proteomes" id="UP000230066">
    <property type="component" value="Unassembled WGS sequence"/>
</dbReference>
<keyword evidence="8" id="KW-1185">Reference proteome</keyword>
<protein>
    <submittedName>
        <fullName evidence="7">Adapter molecule Crk</fullName>
    </submittedName>
</protein>
<gene>
    <name evidence="7" type="ORF">D915_003771</name>
</gene>
<feature type="domain" description="SH3" evidence="6">
    <location>
        <begin position="99"/>
        <end position="158"/>
    </location>
</feature>
<dbReference type="Gene3D" id="2.30.30.40">
    <property type="entry name" value="SH3 Domains"/>
    <property type="match status" value="1"/>
</dbReference>
<accession>A0A4E0RD41</accession>
<dbReference type="PANTHER" id="PTHR19969">
    <property type="entry name" value="SH2-SH3 ADAPTOR PROTEIN-RELATED"/>
    <property type="match status" value="1"/>
</dbReference>
<dbReference type="GO" id="GO:0005737">
    <property type="term" value="C:cytoplasm"/>
    <property type="evidence" value="ECO:0007669"/>
    <property type="project" value="TreeGrafter"/>
</dbReference>
<dbReference type="SMART" id="SM00326">
    <property type="entry name" value="SH3"/>
    <property type="match status" value="2"/>
</dbReference>
<dbReference type="PROSITE" id="PS50001">
    <property type="entry name" value="SH2"/>
    <property type="match status" value="1"/>
</dbReference>
<dbReference type="EMBL" id="JXXN02001167">
    <property type="protein sequence ID" value="THD25386.1"/>
    <property type="molecule type" value="Genomic_DNA"/>
</dbReference>
<dbReference type="Pfam" id="PF00018">
    <property type="entry name" value="SH3_1"/>
    <property type="match status" value="1"/>
</dbReference>
<evidence type="ECO:0000259" key="5">
    <source>
        <dbReference type="PROSITE" id="PS50001"/>
    </source>
</evidence>
<dbReference type="Pfam" id="PF00017">
    <property type="entry name" value="SH2"/>
    <property type="match status" value="1"/>
</dbReference>
<evidence type="ECO:0000313" key="8">
    <source>
        <dbReference type="Proteomes" id="UP000230066"/>
    </source>
</evidence>
<feature type="domain" description="SH2" evidence="5">
    <location>
        <begin position="11"/>
        <end position="99"/>
    </location>
</feature>
<evidence type="ECO:0000259" key="6">
    <source>
        <dbReference type="PROSITE" id="PS50002"/>
    </source>
</evidence>
<dbReference type="PROSITE" id="PS50002">
    <property type="entry name" value="SH3"/>
    <property type="match status" value="1"/>
</dbReference>
<proteinExistence type="predicted"/>
<dbReference type="SUPFAM" id="SSF50044">
    <property type="entry name" value="SH3-domain"/>
    <property type="match status" value="2"/>
</dbReference>
<keyword evidence="2 3" id="KW-0727">SH2 domain</keyword>
<dbReference type="InterPro" id="IPR051184">
    <property type="entry name" value="Tyrosine-phos_adapter"/>
</dbReference>
<evidence type="ECO:0000256" key="2">
    <source>
        <dbReference type="ARBA" id="ARBA00022999"/>
    </source>
</evidence>
<sequence length="246" mass="28011">MSDSAVSDAKWYFGEISREKTNEILVDQPVGTFLVRDSTTKSGYALAVKEANGVKRYLISYIPHSKKFRFGDSLYDSFDDLIRQYTETKTSACRLKQPAPKAVYIGLHNYISQEESDLSFNRGDILHFIRQKKDWVFCKSETDRVGWVPLNYLVPFTPELASRLRGHTDQASLSHCRKADFVKLPAPGKVIRDRNPSIFLNGHLKVQVGDEVKINKILSDGFCEVLREQDHLSGLVPINCLEIHCK</sequence>
<dbReference type="AlphaFoldDB" id="A0A4E0RD41"/>
<dbReference type="SUPFAM" id="SSF55550">
    <property type="entry name" value="SH2 domain"/>
    <property type="match status" value="1"/>
</dbReference>
<evidence type="ECO:0000256" key="3">
    <source>
        <dbReference type="PROSITE-ProRule" id="PRU00191"/>
    </source>
</evidence>
<dbReference type="Gene3D" id="3.30.505.10">
    <property type="entry name" value="SH2 domain"/>
    <property type="match status" value="1"/>
</dbReference>
<dbReference type="CDD" id="cd00174">
    <property type="entry name" value="SH3"/>
    <property type="match status" value="1"/>
</dbReference>
<organism evidence="7 8">
    <name type="scientific">Fasciola hepatica</name>
    <name type="common">Liver fluke</name>
    <dbReference type="NCBI Taxonomy" id="6192"/>
    <lineage>
        <taxon>Eukaryota</taxon>
        <taxon>Metazoa</taxon>
        <taxon>Spiralia</taxon>
        <taxon>Lophotrochozoa</taxon>
        <taxon>Platyhelminthes</taxon>
        <taxon>Trematoda</taxon>
        <taxon>Digenea</taxon>
        <taxon>Plagiorchiida</taxon>
        <taxon>Echinostomata</taxon>
        <taxon>Echinostomatoidea</taxon>
        <taxon>Fasciolidae</taxon>
        <taxon>Fasciola</taxon>
    </lineage>
</organism>
<evidence type="ECO:0000313" key="7">
    <source>
        <dbReference type="EMBL" id="THD25386.1"/>
    </source>
</evidence>
<dbReference type="SMART" id="SM00252">
    <property type="entry name" value="SH2"/>
    <property type="match status" value="1"/>
</dbReference>
<dbReference type="InterPro" id="IPR036028">
    <property type="entry name" value="SH3-like_dom_sf"/>
</dbReference>
<keyword evidence="1 4" id="KW-0728">SH3 domain</keyword>
<dbReference type="InterPro" id="IPR036860">
    <property type="entry name" value="SH2_dom_sf"/>
</dbReference>
<evidence type="ECO:0000256" key="4">
    <source>
        <dbReference type="PROSITE-ProRule" id="PRU00192"/>
    </source>
</evidence>
<dbReference type="PANTHER" id="PTHR19969:SF5">
    <property type="entry name" value="CRK-LIKE PROTEIN"/>
    <property type="match status" value="1"/>
</dbReference>